<evidence type="ECO:0000313" key="3">
    <source>
        <dbReference type="Proteomes" id="UP000037178"/>
    </source>
</evidence>
<feature type="signal peptide" evidence="1">
    <location>
        <begin position="1"/>
        <end position="19"/>
    </location>
</feature>
<dbReference type="AlphaFoldDB" id="A0A0J9E554"/>
<dbReference type="Proteomes" id="UP000037178">
    <property type="component" value="Unassembled WGS sequence"/>
</dbReference>
<evidence type="ECO:0000256" key="1">
    <source>
        <dbReference type="SAM" id="SignalP"/>
    </source>
</evidence>
<gene>
    <name evidence="2" type="ORF">AIOL_002835</name>
</gene>
<dbReference type="EMBL" id="LFTY01000002">
    <property type="protein sequence ID" value="KMW57867.1"/>
    <property type="molecule type" value="Genomic_DNA"/>
</dbReference>
<keyword evidence="1" id="KW-0732">Signal</keyword>
<proteinExistence type="predicted"/>
<dbReference type="OrthoDB" id="8453064at2"/>
<evidence type="ECO:0000313" key="2">
    <source>
        <dbReference type="EMBL" id="KMW57867.1"/>
    </source>
</evidence>
<name>A0A0J9E554_9RHOB</name>
<feature type="chain" id="PRO_5005317997" evidence="1">
    <location>
        <begin position="20"/>
        <end position="128"/>
    </location>
</feature>
<protein>
    <submittedName>
        <fullName evidence="2">Uncharacterized protein</fullName>
    </submittedName>
</protein>
<reference evidence="2 3" key="1">
    <citation type="submission" date="2015-06" db="EMBL/GenBank/DDBJ databases">
        <title>Draft genome sequence of an Alphaproteobacteria species associated to the Mediterranean sponge Oscarella lobularis.</title>
        <authorList>
            <person name="Jourda C."/>
            <person name="Santini S."/>
            <person name="Claverie J.-M."/>
        </authorList>
    </citation>
    <scope>NUCLEOTIDE SEQUENCE [LARGE SCALE GENOMIC DNA]</scope>
    <source>
        <strain evidence="2">IGS</strain>
    </source>
</reference>
<sequence length="128" mass="14216">MIRIFVICVALTLSGPAAAQQVLTEYYALLSPTDMRNSRGVRLTDLCAIVQQDRANFHRFGLADDIDDWDPIFSSREARAAISGRCVVQRGFQYIPNDLARGIARYVYVRVFGQGGRITQVFVTEGAG</sequence>
<organism evidence="2 3">
    <name type="scientific">Candidatus Rhodobacter oscarellae</name>
    <dbReference type="NCBI Taxonomy" id="1675527"/>
    <lineage>
        <taxon>Bacteria</taxon>
        <taxon>Pseudomonadati</taxon>
        <taxon>Pseudomonadota</taxon>
        <taxon>Alphaproteobacteria</taxon>
        <taxon>Rhodobacterales</taxon>
        <taxon>Rhodobacter group</taxon>
        <taxon>Rhodobacter</taxon>
    </lineage>
</organism>
<comment type="caution">
    <text evidence="2">The sequence shown here is derived from an EMBL/GenBank/DDBJ whole genome shotgun (WGS) entry which is preliminary data.</text>
</comment>
<keyword evidence="3" id="KW-1185">Reference proteome</keyword>
<dbReference type="RefSeq" id="WP_049643545.1">
    <property type="nucleotide sequence ID" value="NZ_LFTY01000002.1"/>
</dbReference>
<dbReference type="PATRIC" id="fig|1675527.3.peg.2968"/>
<accession>A0A0J9E554</accession>